<accession>A0A367F3X8</accession>
<proteinExistence type="inferred from homology"/>
<evidence type="ECO:0000256" key="1">
    <source>
        <dbReference type="ARBA" id="ARBA00004651"/>
    </source>
</evidence>
<dbReference type="Proteomes" id="UP000253094">
    <property type="component" value="Unassembled WGS sequence"/>
</dbReference>
<keyword evidence="3" id="KW-1003">Cell membrane</keyword>
<evidence type="ECO:0000256" key="2">
    <source>
        <dbReference type="ARBA" id="ARBA00007776"/>
    </source>
</evidence>
<name>A0A367F3X8_9ACTN</name>
<feature type="transmembrane region" description="Helical" evidence="8">
    <location>
        <begin position="154"/>
        <end position="174"/>
    </location>
</feature>
<comment type="subcellular location">
    <subcellularLocation>
        <location evidence="1">Cell membrane</location>
        <topology evidence="1">Multi-pass membrane protein</topology>
    </subcellularLocation>
</comment>
<organism evidence="9 10">
    <name type="scientific">Sphaerisporangium album</name>
    <dbReference type="NCBI Taxonomy" id="509200"/>
    <lineage>
        <taxon>Bacteria</taxon>
        <taxon>Bacillati</taxon>
        <taxon>Actinomycetota</taxon>
        <taxon>Actinomycetes</taxon>
        <taxon>Streptosporangiales</taxon>
        <taxon>Streptosporangiaceae</taxon>
        <taxon>Sphaerisporangium</taxon>
    </lineage>
</organism>
<evidence type="ECO:0000313" key="10">
    <source>
        <dbReference type="Proteomes" id="UP000253094"/>
    </source>
</evidence>
<evidence type="ECO:0000256" key="6">
    <source>
        <dbReference type="ARBA" id="ARBA00022989"/>
    </source>
</evidence>
<evidence type="ECO:0000256" key="8">
    <source>
        <dbReference type="SAM" id="Phobius"/>
    </source>
</evidence>
<feature type="transmembrane region" description="Helical" evidence="8">
    <location>
        <begin position="90"/>
        <end position="109"/>
    </location>
</feature>
<dbReference type="InterPro" id="IPR007227">
    <property type="entry name" value="Cell_shape_determining_MreD"/>
</dbReference>
<evidence type="ECO:0000313" key="9">
    <source>
        <dbReference type="EMBL" id="RCG25078.1"/>
    </source>
</evidence>
<gene>
    <name evidence="9" type="primary">mreD</name>
    <name evidence="9" type="ORF">DQ384_31910</name>
</gene>
<sequence length="198" mass="20444">MTSGTGVRAGTGRTEPAEGLEAVLRGITAVLLAGLIMIVQVTIVNRLPLPGGGAPDLVLLGVVMFALARGPVAGAATGFAAGLATDLLPPSAHVMGQYALVFCLLGYTVGRAAERAPGAPAVTVIVAVMLAPLLTAGVGGLLGDPRADWRSLLALWPSLVMYNLAMAALVFWVVSRFSGRRRRREAVPTGAYPVRRHV</sequence>
<comment type="caution">
    <text evidence="9">The sequence shown here is derived from an EMBL/GenBank/DDBJ whole genome shotgun (WGS) entry which is preliminary data.</text>
</comment>
<comment type="similarity">
    <text evidence="2">Belongs to the MreD family.</text>
</comment>
<keyword evidence="10" id="KW-1185">Reference proteome</keyword>
<reference evidence="9 10" key="1">
    <citation type="submission" date="2018-06" db="EMBL/GenBank/DDBJ databases">
        <title>Sphaerisporangium craniellae sp. nov., isolated from a marine sponge in the South China Sea.</title>
        <authorList>
            <person name="Li L."/>
        </authorList>
    </citation>
    <scope>NUCLEOTIDE SEQUENCE [LARGE SCALE GENOMIC DNA]</scope>
    <source>
        <strain evidence="9 10">CCTCC AA 208026</strain>
    </source>
</reference>
<dbReference type="OrthoDB" id="3473300at2"/>
<dbReference type="NCBIfam" id="TIGR03426">
    <property type="entry name" value="shape_MreD"/>
    <property type="match status" value="1"/>
</dbReference>
<feature type="transmembrane region" description="Helical" evidence="8">
    <location>
        <begin position="22"/>
        <end position="45"/>
    </location>
</feature>
<protein>
    <submittedName>
        <fullName evidence="9">Rod shape-determining protein MreD</fullName>
    </submittedName>
</protein>
<keyword evidence="4 8" id="KW-0812">Transmembrane</keyword>
<dbReference type="Pfam" id="PF04093">
    <property type="entry name" value="MreD"/>
    <property type="match status" value="1"/>
</dbReference>
<evidence type="ECO:0000256" key="4">
    <source>
        <dbReference type="ARBA" id="ARBA00022692"/>
    </source>
</evidence>
<evidence type="ECO:0000256" key="7">
    <source>
        <dbReference type="ARBA" id="ARBA00023136"/>
    </source>
</evidence>
<dbReference type="Gene3D" id="1.10.1760.20">
    <property type="match status" value="1"/>
</dbReference>
<evidence type="ECO:0000256" key="5">
    <source>
        <dbReference type="ARBA" id="ARBA00022960"/>
    </source>
</evidence>
<evidence type="ECO:0000256" key="3">
    <source>
        <dbReference type="ARBA" id="ARBA00022475"/>
    </source>
</evidence>
<feature type="transmembrane region" description="Helical" evidence="8">
    <location>
        <begin position="57"/>
        <end position="84"/>
    </location>
</feature>
<feature type="transmembrane region" description="Helical" evidence="8">
    <location>
        <begin position="121"/>
        <end position="142"/>
    </location>
</feature>
<keyword evidence="5" id="KW-0133">Cell shape</keyword>
<dbReference type="GO" id="GO:0008360">
    <property type="term" value="P:regulation of cell shape"/>
    <property type="evidence" value="ECO:0007669"/>
    <property type="project" value="UniProtKB-KW"/>
</dbReference>
<keyword evidence="7 8" id="KW-0472">Membrane</keyword>
<dbReference type="AlphaFoldDB" id="A0A367F3X8"/>
<dbReference type="EMBL" id="QOIL01000023">
    <property type="protein sequence ID" value="RCG25078.1"/>
    <property type="molecule type" value="Genomic_DNA"/>
</dbReference>
<dbReference type="GO" id="GO:0005886">
    <property type="term" value="C:plasma membrane"/>
    <property type="evidence" value="ECO:0007669"/>
    <property type="project" value="UniProtKB-SubCell"/>
</dbReference>
<keyword evidence="6 8" id="KW-1133">Transmembrane helix</keyword>